<reference evidence="3 4" key="1">
    <citation type="submission" date="2019-03" db="EMBL/GenBank/DDBJ databases">
        <title>Genomic Encyclopedia of Type Strains, Phase IV (KMG-IV): sequencing the most valuable type-strain genomes for metagenomic binning, comparative biology and taxonomic classification.</title>
        <authorList>
            <person name="Goeker M."/>
        </authorList>
    </citation>
    <scope>NUCLEOTIDE SEQUENCE [LARGE SCALE GENOMIC DNA]</scope>
    <source>
        <strain evidence="3 4">DSM 19605</strain>
    </source>
</reference>
<evidence type="ECO:0000313" key="3">
    <source>
        <dbReference type="EMBL" id="TDQ38795.1"/>
    </source>
</evidence>
<sequence>MRRWVLCLLLVLLPWRLWAADAMALQMASLPPGSTEQVACHGEPSAEPAHAHGQMADAHAHSDSSASGPDHHGLCLLCDVCHNAYWLAPPHPAQGSGPIHHAPPSLDVSLASVEPEPGFKPPIF</sequence>
<proteinExistence type="predicted"/>
<evidence type="ECO:0000256" key="2">
    <source>
        <dbReference type="SAM" id="SignalP"/>
    </source>
</evidence>
<dbReference type="Proteomes" id="UP000295510">
    <property type="component" value="Unassembled WGS sequence"/>
</dbReference>
<keyword evidence="2" id="KW-0732">Signal</keyword>
<feature type="signal peptide" evidence="2">
    <location>
        <begin position="1"/>
        <end position="19"/>
    </location>
</feature>
<name>A0A4R6U319_9BURK</name>
<evidence type="ECO:0008006" key="5">
    <source>
        <dbReference type="Google" id="ProtNLM"/>
    </source>
</evidence>
<comment type="caution">
    <text evidence="3">The sequence shown here is derived from an EMBL/GenBank/DDBJ whole genome shotgun (WGS) entry which is preliminary data.</text>
</comment>
<accession>A0A4R6U319</accession>
<dbReference type="RefSeq" id="WP_133599208.1">
    <property type="nucleotide sequence ID" value="NZ_SNYL01000020.1"/>
</dbReference>
<dbReference type="EMBL" id="SNYL01000020">
    <property type="protein sequence ID" value="TDQ38795.1"/>
    <property type="molecule type" value="Genomic_DNA"/>
</dbReference>
<keyword evidence="4" id="KW-1185">Reference proteome</keyword>
<evidence type="ECO:0000256" key="1">
    <source>
        <dbReference type="SAM" id="MobiDB-lite"/>
    </source>
</evidence>
<evidence type="ECO:0000313" key="4">
    <source>
        <dbReference type="Proteomes" id="UP000295510"/>
    </source>
</evidence>
<feature type="region of interest" description="Disordered" evidence="1">
    <location>
        <begin position="33"/>
        <end position="69"/>
    </location>
</feature>
<gene>
    <name evidence="3" type="ORF">DFR43_1201</name>
</gene>
<feature type="chain" id="PRO_5020873061" description="DUF2946 family protein" evidence="2">
    <location>
        <begin position="20"/>
        <end position="124"/>
    </location>
</feature>
<dbReference type="AlphaFoldDB" id="A0A4R6U319"/>
<protein>
    <recommendedName>
        <fullName evidence="5">DUF2946 family protein</fullName>
    </recommendedName>
</protein>
<organism evidence="3 4">
    <name type="scientific">Tepidicella xavieri</name>
    <dbReference type="NCBI Taxonomy" id="360241"/>
    <lineage>
        <taxon>Bacteria</taxon>
        <taxon>Pseudomonadati</taxon>
        <taxon>Pseudomonadota</taxon>
        <taxon>Betaproteobacteria</taxon>
        <taxon>Burkholderiales</taxon>
        <taxon>Tepidicella</taxon>
    </lineage>
</organism>